<evidence type="ECO:0000313" key="2">
    <source>
        <dbReference type="Proteomes" id="UP000249949"/>
    </source>
</evidence>
<dbReference type="OrthoDB" id="10789at2157"/>
<evidence type="ECO:0000313" key="1">
    <source>
        <dbReference type="EMBL" id="ARS65017.1"/>
    </source>
</evidence>
<proteinExistence type="predicted"/>
<dbReference type="AlphaFoldDB" id="A0A2Z2HNY6"/>
<keyword evidence="2" id="KW-1185">Reference proteome</keyword>
<dbReference type="Proteomes" id="UP000249949">
    <property type="component" value="Chromosome"/>
</dbReference>
<gene>
    <name evidence="1" type="ORF">NMSP_1406</name>
</gene>
<reference evidence="1 2" key="1">
    <citation type="journal article" date="2017" name="Environ. Microbiol.">
        <title>Genome and epigenome of a novel marine Thaumarchaeota strain suggest viral infection, phosphorothioation DNA modification and multiple restriction systems.</title>
        <authorList>
            <person name="Ahlgren N.A."/>
            <person name="Chen Y."/>
            <person name="Needham D.M."/>
            <person name="Parada A.E."/>
            <person name="Sachdeva R."/>
            <person name="Trinh V."/>
            <person name="Chen T."/>
            <person name="Fuhrman J.A."/>
        </authorList>
    </citation>
    <scope>NUCLEOTIDE SEQUENCE [LARGE SCALE GENOMIC DNA]</scope>
    <source>
        <strain evidence="1 2">SPOT01</strain>
    </source>
</reference>
<name>A0A2Z2HNY6_9ARCH</name>
<organism evidence="1 2">
    <name type="scientific">Candidatus Nitrosomarinus catalinensis</name>
    <dbReference type="NCBI Taxonomy" id="1898749"/>
    <lineage>
        <taxon>Archaea</taxon>
        <taxon>Nitrososphaerota</taxon>
        <taxon>Nitrososphaeria</taxon>
        <taxon>Nitrosopumilales</taxon>
        <taxon>Nitrosopumilaceae</taxon>
        <taxon>Candidatus Nitrosomarinus</taxon>
    </lineage>
</organism>
<dbReference type="EMBL" id="CP021324">
    <property type="protein sequence ID" value="ARS65017.1"/>
    <property type="molecule type" value="Genomic_DNA"/>
</dbReference>
<dbReference type="KEGG" id="nct:NMSP_1406"/>
<sequence length="260" mass="30327">MRKIFLILPAIAFAVLLLNGFYGHLLFTSPYDQEINKYSIYVHFQEEWNSFPANVLFEITNVWSNPNPTDHVYSTDFSNVSNFDNYNFNNLQFQDNRGYVELKHQFSDCNSSWKPMTYRYAIDSVRTQIELIQGSELNTDTYVSIIPNVKTVNSVESNYYAQFIPICSDKKITSYEYSISIDDRNTWFDVYFVDSKKQFDNYLKSKKFNFYTNDSCFGKSYTSFSGICENISGNSGLLILIPDNLSRSLTKIEINLHEKI</sequence>
<protein>
    <submittedName>
        <fullName evidence="1">Uncharacterized protein</fullName>
    </submittedName>
</protein>
<accession>A0A2Z2HNY6</accession>